<feature type="transmembrane region" description="Helical" evidence="7">
    <location>
        <begin position="82"/>
        <end position="105"/>
    </location>
</feature>
<feature type="domain" description="Phospholipid/glycerol acyltransferase" evidence="8">
    <location>
        <begin position="85"/>
        <end position="214"/>
    </location>
</feature>
<dbReference type="CDD" id="cd07989">
    <property type="entry name" value="LPLAT_AGPAT-like"/>
    <property type="match status" value="1"/>
</dbReference>
<dbReference type="GO" id="GO:0006644">
    <property type="term" value="P:phospholipid metabolic process"/>
    <property type="evidence" value="ECO:0007669"/>
    <property type="project" value="InterPro"/>
</dbReference>
<dbReference type="Proteomes" id="UP000184731">
    <property type="component" value="Chromosome"/>
</dbReference>
<dbReference type="RefSeq" id="WP_148696582.1">
    <property type="nucleotide sequence ID" value="NZ_CP017834.1"/>
</dbReference>
<dbReference type="GO" id="GO:0016020">
    <property type="term" value="C:membrane"/>
    <property type="evidence" value="ECO:0007669"/>
    <property type="project" value="UniProtKB-SubCell"/>
</dbReference>
<comment type="subcellular location">
    <subcellularLocation>
        <location evidence="1">Membrane</location>
        <topology evidence="1">Peripheral membrane protein</topology>
    </subcellularLocation>
</comment>
<dbReference type="KEGG" id="saqi:AXG55_02620"/>
<dbReference type="AlphaFoldDB" id="A0A1L4CY37"/>
<accession>A0A1L4CY37</accession>
<evidence type="ECO:0000256" key="5">
    <source>
        <dbReference type="ARBA" id="ARBA00023315"/>
    </source>
</evidence>
<keyword evidence="4 7" id="KW-0472">Membrane</keyword>
<keyword evidence="7" id="KW-1133">Transmembrane helix</keyword>
<reference evidence="9 10" key="1">
    <citation type="submission" date="2016-10" db="EMBL/GenBank/DDBJ databases">
        <title>Silvanigrella aquatica sp. nov., isolated from a freshwater lake located in the Black Forest, Germany, description of Silvanigrellaceae fam. nov., Silvanigrellales ord. nov., reclassification of the order Bdellovibrionales in the class Oligoflexia, reclassification of the families Bacteriovoracaceae and Halobacteriovoraceae in the new order Bacteriovoracales ord. nov., and reclassification of the family Pseudobacteriovoracaceae in the order Oligoflexiales.</title>
        <authorList>
            <person name="Hahn M.W."/>
            <person name="Schmidt J."/>
            <person name="Koll U."/>
            <person name="Rohde M."/>
            <person name="Verbag S."/>
            <person name="Pitt A."/>
            <person name="Nakai R."/>
            <person name="Naganuma T."/>
            <person name="Lang E."/>
        </authorList>
    </citation>
    <scope>NUCLEOTIDE SEQUENCE [LARGE SCALE GENOMIC DNA]</scope>
    <source>
        <strain evidence="9 10">MWH-Nonnen-W8red</strain>
    </source>
</reference>
<dbReference type="PANTHER" id="PTHR12497:SF0">
    <property type="entry name" value="TAFAZZIN"/>
    <property type="match status" value="1"/>
</dbReference>
<dbReference type="InterPro" id="IPR000872">
    <property type="entry name" value="Tafazzin"/>
</dbReference>
<dbReference type="SMART" id="SM00563">
    <property type="entry name" value="PlsC"/>
    <property type="match status" value="1"/>
</dbReference>
<dbReference type="EMBL" id="CP017834">
    <property type="protein sequence ID" value="APJ02871.1"/>
    <property type="molecule type" value="Genomic_DNA"/>
</dbReference>
<dbReference type="PANTHER" id="PTHR12497">
    <property type="entry name" value="TAZ PROTEIN TAFAZZIN"/>
    <property type="match status" value="1"/>
</dbReference>
<evidence type="ECO:0000256" key="7">
    <source>
        <dbReference type="SAM" id="Phobius"/>
    </source>
</evidence>
<evidence type="ECO:0000256" key="4">
    <source>
        <dbReference type="ARBA" id="ARBA00023136"/>
    </source>
</evidence>
<dbReference type="SUPFAM" id="SSF69593">
    <property type="entry name" value="Glycerol-3-phosphate (1)-acyltransferase"/>
    <property type="match status" value="1"/>
</dbReference>
<dbReference type="Pfam" id="PF01553">
    <property type="entry name" value="Acyltransferase"/>
    <property type="match status" value="1"/>
</dbReference>
<keyword evidence="2" id="KW-0808">Transferase</keyword>
<gene>
    <name evidence="9" type="ORF">AXG55_02620</name>
</gene>
<dbReference type="GO" id="GO:0008374">
    <property type="term" value="F:O-acyltransferase activity"/>
    <property type="evidence" value="ECO:0007669"/>
    <property type="project" value="TreeGrafter"/>
</dbReference>
<name>A0A1L4CY37_9BACT</name>
<evidence type="ECO:0000313" key="10">
    <source>
        <dbReference type="Proteomes" id="UP000184731"/>
    </source>
</evidence>
<proteinExistence type="predicted"/>
<feature type="transmembrane region" description="Helical" evidence="7">
    <location>
        <begin position="40"/>
        <end position="61"/>
    </location>
</feature>
<evidence type="ECO:0000256" key="6">
    <source>
        <dbReference type="ARBA" id="ARBA00047906"/>
    </source>
</evidence>
<evidence type="ECO:0000256" key="1">
    <source>
        <dbReference type="ARBA" id="ARBA00004170"/>
    </source>
</evidence>
<keyword evidence="7" id="KW-0812">Transmembrane</keyword>
<keyword evidence="3" id="KW-0443">Lipid metabolism</keyword>
<protein>
    <recommendedName>
        <fullName evidence="8">Phospholipid/glycerol acyltransferase domain-containing protein</fullName>
    </recommendedName>
</protein>
<evidence type="ECO:0000313" key="9">
    <source>
        <dbReference type="EMBL" id="APJ02871.1"/>
    </source>
</evidence>
<keyword evidence="5" id="KW-0012">Acyltransferase</keyword>
<keyword evidence="10" id="KW-1185">Reference proteome</keyword>
<sequence>MQDQDHSQVSTDLINLEDTSSKKTSVFVKYTEERLLLQKVISFLLLIPFCYSIIFIFKYILRYRIENAKLIRKKFQEIIREPSPLIICANHLTFIDSCLIIWALAPNYWYQFNYKYFSWNLPAGDFFGKKRRYRMIAFLTKCIFIHRDASPTHHNEILNICKRLLLKGEIITIFPEGKRSRSGRFDPSKMTYGVGKIIQSVPECRVLCIYVRGDKQETYSNYPLKNSNFYISMNIVTPKTALSGREGCSQIVTQIAKEIKSQEDKYFHSRRAGVINRNDIIQTHQQGTKDF</sequence>
<dbReference type="InterPro" id="IPR002123">
    <property type="entry name" value="Plipid/glycerol_acylTrfase"/>
</dbReference>
<comment type="catalytic activity">
    <reaction evidence="6">
        <text>1'-[1,2-diacyl-sn-glycero-3-phospho],3'-[1-acyl-sn-glycero-3-phospho]-glycerol + a 1,2-diacyl-sn-glycero-3-phosphocholine = a cardiolipin + a 1-acyl-sn-glycero-3-phosphocholine</text>
        <dbReference type="Rhea" id="RHEA:33731"/>
        <dbReference type="ChEBI" id="CHEBI:57643"/>
        <dbReference type="ChEBI" id="CHEBI:58168"/>
        <dbReference type="ChEBI" id="CHEBI:62237"/>
        <dbReference type="ChEBI" id="CHEBI:64743"/>
    </reaction>
    <physiologicalReaction direction="left-to-right" evidence="6">
        <dbReference type="Rhea" id="RHEA:33732"/>
    </physiologicalReaction>
    <physiologicalReaction direction="right-to-left" evidence="6">
        <dbReference type="Rhea" id="RHEA:33733"/>
    </physiologicalReaction>
</comment>
<dbReference type="STRING" id="1915309.AXG55_02620"/>
<evidence type="ECO:0000256" key="2">
    <source>
        <dbReference type="ARBA" id="ARBA00022679"/>
    </source>
</evidence>
<evidence type="ECO:0000259" key="8">
    <source>
        <dbReference type="SMART" id="SM00563"/>
    </source>
</evidence>
<evidence type="ECO:0000256" key="3">
    <source>
        <dbReference type="ARBA" id="ARBA00023098"/>
    </source>
</evidence>
<organism evidence="9 10">
    <name type="scientific">Silvanigrella aquatica</name>
    <dbReference type="NCBI Taxonomy" id="1915309"/>
    <lineage>
        <taxon>Bacteria</taxon>
        <taxon>Pseudomonadati</taxon>
        <taxon>Bdellovibrionota</taxon>
        <taxon>Oligoflexia</taxon>
        <taxon>Silvanigrellales</taxon>
        <taxon>Silvanigrellaceae</taxon>
        <taxon>Silvanigrella</taxon>
    </lineage>
</organism>
<dbReference type="OrthoDB" id="9808424at2"/>